<dbReference type="PANTHER" id="PTHR14009:SF7">
    <property type="entry name" value="LETM1 DOMAIN-CONTAINING PROTEIN LETM2, MITOCHONDRIAL"/>
    <property type="match status" value="1"/>
</dbReference>
<dbReference type="Pfam" id="PF07766">
    <property type="entry name" value="LETM1_RBD"/>
    <property type="match status" value="1"/>
</dbReference>
<dbReference type="PROSITE" id="PS51758">
    <property type="entry name" value="LETM1_RBD"/>
    <property type="match status" value="1"/>
</dbReference>
<dbReference type="InterPro" id="IPR033122">
    <property type="entry name" value="LETM1-like_RBD"/>
</dbReference>
<dbReference type="PANTHER" id="PTHR14009">
    <property type="entry name" value="LEUCINE ZIPPER-EF-HAND CONTAINING TRANSMEMBRANE PROTEIN"/>
    <property type="match status" value="1"/>
</dbReference>
<evidence type="ECO:0000256" key="4">
    <source>
        <dbReference type="ARBA" id="ARBA00022989"/>
    </source>
</evidence>
<dbReference type="GO" id="GO:0030003">
    <property type="term" value="P:intracellular monoatomic cation homeostasis"/>
    <property type="evidence" value="ECO:0007669"/>
    <property type="project" value="TreeGrafter"/>
</dbReference>
<evidence type="ECO:0000256" key="5">
    <source>
        <dbReference type="ARBA" id="ARBA00023128"/>
    </source>
</evidence>
<evidence type="ECO:0000256" key="3">
    <source>
        <dbReference type="ARBA" id="ARBA00022792"/>
    </source>
</evidence>
<name>A0A8C6W6W5_NANGA</name>
<evidence type="ECO:0000256" key="1">
    <source>
        <dbReference type="ARBA" id="ARBA00004434"/>
    </source>
</evidence>
<keyword evidence="10" id="KW-1185">Reference proteome</keyword>
<evidence type="ECO:0000313" key="9">
    <source>
        <dbReference type="Ensembl" id="ENSNGAP00000012287.1"/>
    </source>
</evidence>
<dbReference type="InterPro" id="IPR044202">
    <property type="entry name" value="LETM1/MDM38-like"/>
</dbReference>
<keyword evidence="5 7" id="KW-0496">Mitochondrion</keyword>
<evidence type="ECO:0000256" key="2">
    <source>
        <dbReference type="ARBA" id="ARBA00022692"/>
    </source>
</evidence>
<keyword evidence="2" id="KW-0812">Transmembrane</keyword>
<protein>
    <recommendedName>
        <fullName evidence="8">Letm1 RBD domain-containing protein</fullName>
    </recommendedName>
</protein>
<dbReference type="GO" id="GO:0043022">
    <property type="term" value="F:ribosome binding"/>
    <property type="evidence" value="ECO:0007669"/>
    <property type="project" value="InterPro"/>
</dbReference>
<dbReference type="OMA" id="FPLELCP"/>
<reference evidence="9" key="2">
    <citation type="submission" date="2025-09" db="UniProtKB">
        <authorList>
            <consortium name="Ensembl"/>
        </authorList>
    </citation>
    <scope>IDENTIFICATION</scope>
</reference>
<comment type="subcellular location">
    <subcellularLocation>
        <location evidence="1">Mitochondrion inner membrane</location>
        <topology evidence="1">Single-pass membrane protein</topology>
    </subcellularLocation>
</comment>
<organism evidence="9 10">
    <name type="scientific">Nannospalax galili</name>
    <name type="common">Northern Israeli blind subterranean mole rat</name>
    <name type="synonym">Spalax galili</name>
    <dbReference type="NCBI Taxonomy" id="1026970"/>
    <lineage>
        <taxon>Eukaryota</taxon>
        <taxon>Metazoa</taxon>
        <taxon>Chordata</taxon>
        <taxon>Craniata</taxon>
        <taxon>Vertebrata</taxon>
        <taxon>Euteleostomi</taxon>
        <taxon>Mammalia</taxon>
        <taxon>Eutheria</taxon>
        <taxon>Euarchontoglires</taxon>
        <taxon>Glires</taxon>
        <taxon>Rodentia</taxon>
        <taxon>Myomorpha</taxon>
        <taxon>Muroidea</taxon>
        <taxon>Spalacidae</taxon>
        <taxon>Spalacinae</taxon>
        <taxon>Nannospalax</taxon>
    </lineage>
</organism>
<evidence type="ECO:0000313" key="10">
    <source>
        <dbReference type="Proteomes" id="UP000694381"/>
    </source>
</evidence>
<keyword evidence="6" id="KW-0472">Membrane</keyword>
<evidence type="ECO:0000259" key="8">
    <source>
        <dbReference type="PROSITE" id="PS51758"/>
    </source>
</evidence>
<keyword evidence="4" id="KW-1133">Transmembrane helix</keyword>
<evidence type="ECO:0000256" key="7">
    <source>
        <dbReference type="PROSITE-ProRule" id="PRU01094"/>
    </source>
</evidence>
<dbReference type="Ensembl" id="ENSNGAT00000017844.1">
    <property type="protein sequence ID" value="ENSNGAP00000012287.1"/>
    <property type="gene ID" value="ENSNGAG00000014209.1"/>
</dbReference>
<dbReference type="GO" id="GO:0005743">
    <property type="term" value="C:mitochondrial inner membrane"/>
    <property type="evidence" value="ECO:0007669"/>
    <property type="project" value="UniProtKB-SubCell"/>
</dbReference>
<dbReference type="GeneTree" id="ENSGT00940000174318"/>
<reference evidence="9" key="1">
    <citation type="submission" date="2025-08" db="UniProtKB">
        <authorList>
            <consortium name="Ensembl"/>
        </authorList>
    </citation>
    <scope>IDENTIFICATION</scope>
</reference>
<sequence>MTLKSMKADDDIIAKEGVKALSVSDLQFACRARGKRSLGLTEEQLRQQLTEASCSPPSPLHGDCLLHSLLTLVCDFYFASGVTKYLR</sequence>
<evidence type="ECO:0000256" key="6">
    <source>
        <dbReference type="ARBA" id="ARBA00023136"/>
    </source>
</evidence>
<keyword evidence="3" id="KW-0999">Mitochondrion inner membrane</keyword>
<accession>A0A8C6W6W5</accession>
<proteinExistence type="predicted"/>
<dbReference type="AlphaFoldDB" id="A0A8C6W6W5"/>
<dbReference type="Proteomes" id="UP000694381">
    <property type="component" value="Unassembled WGS sequence"/>
</dbReference>
<feature type="domain" description="Letm1 RBD" evidence="8">
    <location>
        <begin position="1"/>
        <end position="87"/>
    </location>
</feature>